<dbReference type="Pfam" id="PF00778">
    <property type="entry name" value="DIX"/>
    <property type="match status" value="1"/>
</dbReference>
<dbReference type="PANTHER" id="PTHR42509:SF1">
    <property type="entry name" value="DIX DOMAIN-CONTAINING PROTEIN"/>
    <property type="match status" value="1"/>
</dbReference>
<dbReference type="SUPFAM" id="SSF54236">
    <property type="entry name" value="Ubiquitin-like"/>
    <property type="match status" value="1"/>
</dbReference>
<sequence>MTTIRYFLPEDGDTESHPNVFLAPKSAHGLPPTLGAIKSAFPLPGQYHFRFKSPLVPGGDREKGGLAVWLDCVEDDQPVGVWRNSIIAKVTRISFSDDEDDEDFGRHRSMNGGHVEPAYQAPATQAPVRPQASPAPPAPPQPATEPTLDIFDHPTPNSAPPSHPGSTHSSTGNLLDGLDDAHKPAPKAAPGSANSLLDFTDSHGGHSAASIASPPTSGIHNDLMGLTSAPVPQPAAAPTPQTHYAPQQATAPAPQQQPMRRSPVPQQMAGGPSRAPPNRANSGPNTFENFSQQRAPPGPFGDLQWS</sequence>
<feature type="compositionally biased region" description="Polar residues" evidence="2">
    <location>
        <begin position="279"/>
        <end position="294"/>
    </location>
</feature>
<dbReference type="InterPro" id="IPR029071">
    <property type="entry name" value="Ubiquitin-like_domsf"/>
</dbReference>
<proteinExistence type="predicted"/>
<feature type="region of interest" description="Disordered" evidence="2">
    <location>
        <begin position="98"/>
        <end position="117"/>
    </location>
</feature>
<protein>
    <recommendedName>
        <fullName evidence="3">DIX domain-containing protein</fullName>
    </recommendedName>
</protein>
<evidence type="ECO:0000256" key="1">
    <source>
        <dbReference type="ARBA" id="ARBA00022687"/>
    </source>
</evidence>
<feature type="compositionally biased region" description="Low complexity" evidence="2">
    <location>
        <begin position="238"/>
        <end position="258"/>
    </location>
</feature>
<dbReference type="AlphaFoldDB" id="A0A7S1Z6D0"/>
<keyword evidence="1" id="KW-0879">Wnt signaling pathway</keyword>
<reference evidence="4" key="1">
    <citation type="submission" date="2021-01" db="EMBL/GenBank/DDBJ databases">
        <authorList>
            <person name="Corre E."/>
            <person name="Pelletier E."/>
            <person name="Niang G."/>
            <person name="Scheremetjew M."/>
            <person name="Finn R."/>
            <person name="Kale V."/>
            <person name="Holt S."/>
            <person name="Cochrane G."/>
            <person name="Meng A."/>
            <person name="Brown T."/>
            <person name="Cohen L."/>
        </authorList>
    </citation>
    <scope>NUCLEOTIDE SEQUENCE</scope>
    <source>
        <strain evidence="4">Grunow 1884</strain>
    </source>
</reference>
<dbReference type="InterPro" id="IPR001158">
    <property type="entry name" value="DIX"/>
</dbReference>
<evidence type="ECO:0000259" key="3">
    <source>
        <dbReference type="Pfam" id="PF00778"/>
    </source>
</evidence>
<name>A0A7S1Z6D0_TRICV</name>
<dbReference type="InterPro" id="IPR038207">
    <property type="entry name" value="DIX_dom_sf"/>
</dbReference>
<dbReference type="PANTHER" id="PTHR42509">
    <property type="entry name" value="DIX DOMAIN-CONTAINING PROTEIN"/>
    <property type="match status" value="1"/>
</dbReference>
<accession>A0A7S1Z6D0</accession>
<evidence type="ECO:0000313" key="4">
    <source>
        <dbReference type="EMBL" id="CAD9329338.1"/>
    </source>
</evidence>
<feature type="domain" description="DIX" evidence="3">
    <location>
        <begin position="2"/>
        <end position="90"/>
    </location>
</feature>
<evidence type="ECO:0000256" key="2">
    <source>
        <dbReference type="SAM" id="MobiDB-lite"/>
    </source>
</evidence>
<organism evidence="4">
    <name type="scientific">Trieres chinensis</name>
    <name type="common">Marine centric diatom</name>
    <name type="synonym">Odontella sinensis</name>
    <dbReference type="NCBI Taxonomy" id="1514140"/>
    <lineage>
        <taxon>Eukaryota</taxon>
        <taxon>Sar</taxon>
        <taxon>Stramenopiles</taxon>
        <taxon>Ochrophyta</taxon>
        <taxon>Bacillariophyta</taxon>
        <taxon>Mediophyceae</taxon>
        <taxon>Biddulphiophycidae</taxon>
        <taxon>Eupodiscales</taxon>
        <taxon>Parodontellaceae</taxon>
        <taxon>Trieres</taxon>
    </lineage>
</organism>
<feature type="region of interest" description="Disordered" evidence="2">
    <location>
        <begin position="123"/>
        <end position="306"/>
    </location>
</feature>
<feature type="compositionally biased region" description="Pro residues" evidence="2">
    <location>
        <begin position="133"/>
        <end position="143"/>
    </location>
</feature>
<dbReference type="EMBL" id="HBGO01009299">
    <property type="protein sequence ID" value="CAD9329338.1"/>
    <property type="molecule type" value="Transcribed_RNA"/>
</dbReference>
<dbReference type="GO" id="GO:0016055">
    <property type="term" value="P:Wnt signaling pathway"/>
    <property type="evidence" value="ECO:0007669"/>
    <property type="project" value="UniProtKB-KW"/>
</dbReference>
<gene>
    <name evidence="4" type="ORF">OSIN01602_LOCUS5107</name>
</gene>
<dbReference type="Gene3D" id="2.40.240.130">
    <property type="match status" value="1"/>
</dbReference>